<dbReference type="RefSeq" id="XP_041539677.1">
    <property type="nucleotide sequence ID" value="XM_041685609.1"/>
</dbReference>
<keyword evidence="1" id="KW-0812">Transmembrane</keyword>
<dbReference type="Proteomes" id="UP000661280">
    <property type="component" value="Chromosome 2"/>
</dbReference>
<name>A0A7R7W422_ASPKA</name>
<evidence type="ECO:0000313" key="4">
    <source>
        <dbReference type="Proteomes" id="UP000661280"/>
    </source>
</evidence>
<keyword evidence="1" id="KW-0472">Membrane</keyword>
<feature type="chain" id="PRO_5031426833" description="Secreted protein" evidence="2">
    <location>
        <begin position="26"/>
        <end position="120"/>
    </location>
</feature>
<dbReference type="AlphaFoldDB" id="A0A7R7W422"/>
<reference evidence="3" key="1">
    <citation type="submission" date="2021-01" db="EMBL/GenBank/DDBJ databases">
        <authorList>
            <consortium name="Aspergillus luchuensis mut. kawachii IFO 4304 genome sequencing consortium"/>
            <person name="Kazuki M."/>
            <person name="Futagami T."/>
        </authorList>
    </citation>
    <scope>NUCLEOTIDE SEQUENCE</scope>
    <source>
        <strain evidence="3">IFO 4308</strain>
    </source>
</reference>
<keyword evidence="2" id="KW-0732">Signal</keyword>
<evidence type="ECO:0008006" key="5">
    <source>
        <dbReference type="Google" id="ProtNLM"/>
    </source>
</evidence>
<organism evidence="3 4">
    <name type="scientific">Aspergillus kawachii</name>
    <name type="common">White koji mold</name>
    <name type="synonym">Aspergillus awamori var. kawachi</name>
    <dbReference type="NCBI Taxonomy" id="1069201"/>
    <lineage>
        <taxon>Eukaryota</taxon>
        <taxon>Fungi</taxon>
        <taxon>Dikarya</taxon>
        <taxon>Ascomycota</taxon>
        <taxon>Pezizomycotina</taxon>
        <taxon>Eurotiomycetes</taxon>
        <taxon>Eurotiomycetidae</taxon>
        <taxon>Eurotiales</taxon>
        <taxon>Aspergillaceae</taxon>
        <taxon>Aspergillus</taxon>
        <taxon>Aspergillus subgen. Circumdati</taxon>
    </lineage>
</organism>
<sequence>MTRPRRPHPFIFALALALLSAPAPALPPLFFLSLPSSSSSASFFLFFSSSPLLFPLHIHSNRDCPSRVHFFSHPPFPLHCDTRALVALRKESFCFLLLRYPLKRYPARRAPLITKLRQLP</sequence>
<dbReference type="KEGG" id="aluc:AKAW2_20851S"/>
<dbReference type="EMBL" id="AP024426">
    <property type="protein sequence ID" value="BCR95911.1"/>
    <property type="molecule type" value="Genomic_DNA"/>
</dbReference>
<protein>
    <recommendedName>
        <fullName evidence="5">Secreted protein</fullName>
    </recommendedName>
</protein>
<keyword evidence="1" id="KW-1133">Transmembrane helix</keyword>
<evidence type="ECO:0000256" key="2">
    <source>
        <dbReference type="SAM" id="SignalP"/>
    </source>
</evidence>
<proteinExistence type="predicted"/>
<evidence type="ECO:0000313" key="3">
    <source>
        <dbReference type="EMBL" id="BCR95911.1"/>
    </source>
</evidence>
<reference evidence="3" key="2">
    <citation type="submission" date="2021-02" db="EMBL/GenBank/DDBJ databases">
        <title>Aspergillus luchuensis mut. kawachii IFO 4304 genome sequence.</title>
        <authorList>
            <person name="Mori K."/>
            <person name="Kadooka C."/>
            <person name="Goto M."/>
            <person name="Futagami T."/>
        </authorList>
    </citation>
    <scope>NUCLEOTIDE SEQUENCE</scope>
    <source>
        <strain evidence="3">IFO 4308</strain>
    </source>
</reference>
<accession>A0A7R7W422</accession>
<evidence type="ECO:0000256" key="1">
    <source>
        <dbReference type="SAM" id="Phobius"/>
    </source>
</evidence>
<dbReference type="GeneID" id="64957236"/>
<feature type="signal peptide" evidence="2">
    <location>
        <begin position="1"/>
        <end position="25"/>
    </location>
</feature>
<keyword evidence="4" id="KW-1185">Reference proteome</keyword>
<gene>
    <name evidence="3" type="ORF">AKAW2_20851S</name>
</gene>
<feature type="transmembrane region" description="Helical" evidence="1">
    <location>
        <begin position="41"/>
        <end position="58"/>
    </location>
</feature>